<dbReference type="PROSITE" id="PS51762">
    <property type="entry name" value="GH16_2"/>
    <property type="match status" value="1"/>
</dbReference>
<dbReference type="InterPro" id="IPR000757">
    <property type="entry name" value="Beta-glucanase-like"/>
</dbReference>
<evidence type="ECO:0000313" key="4">
    <source>
        <dbReference type="EMBL" id="KAK3943020.1"/>
    </source>
</evidence>
<dbReference type="Pfam" id="PF00722">
    <property type="entry name" value="Glyco_hydro_16"/>
    <property type="match status" value="1"/>
</dbReference>
<keyword evidence="1" id="KW-1133">Transmembrane helix</keyword>
<dbReference type="EMBL" id="MU853769">
    <property type="protein sequence ID" value="KAK3943020.1"/>
    <property type="molecule type" value="Genomic_DNA"/>
</dbReference>
<dbReference type="CDD" id="cd00413">
    <property type="entry name" value="Glyco_hydrolase_16"/>
    <property type="match status" value="1"/>
</dbReference>
<dbReference type="SUPFAM" id="SSF49899">
    <property type="entry name" value="Concanavalin A-like lectins/glucanases"/>
    <property type="match status" value="1"/>
</dbReference>
<dbReference type="Gene3D" id="2.60.120.200">
    <property type="match status" value="1"/>
</dbReference>
<dbReference type="AlphaFoldDB" id="A0AAN6NCP7"/>
<dbReference type="InterPro" id="IPR013320">
    <property type="entry name" value="ConA-like_dom_sf"/>
</dbReference>
<evidence type="ECO:0000256" key="1">
    <source>
        <dbReference type="SAM" id="Phobius"/>
    </source>
</evidence>
<feature type="signal peptide" evidence="2">
    <location>
        <begin position="1"/>
        <end position="33"/>
    </location>
</feature>
<keyword evidence="1" id="KW-0812">Transmembrane</keyword>
<proteinExistence type="predicted"/>
<name>A0AAN6NCP7_9PEZI</name>
<dbReference type="PANTHER" id="PTHR38121:SF4">
    <property type="entry name" value="GH16 DOMAIN-CONTAINING PROTEIN-RELATED"/>
    <property type="match status" value="1"/>
</dbReference>
<dbReference type="PANTHER" id="PTHR38121">
    <property type="entry name" value="GH16 DOMAIN-CONTAINING PROTEIN"/>
    <property type="match status" value="1"/>
</dbReference>
<organism evidence="4 5">
    <name type="scientific">Diplogelasinospora grovesii</name>
    <dbReference type="NCBI Taxonomy" id="303347"/>
    <lineage>
        <taxon>Eukaryota</taxon>
        <taxon>Fungi</taxon>
        <taxon>Dikarya</taxon>
        <taxon>Ascomycota</taxon>
        <taxon>Pezizomycotina</taxon>
        <taxon>Sordariomycetes</taxon>
        <taxon>Sordariomycetidae</taxon>
        <taxon>Sordariales</taxon>
        <taxon>Diplogelasinosporaceae</taxon>
        <taxon>Diplogelasinospora</taxon>
    </lineage>
</organism>
<feature type="transmembrane region" description="Helical" evidence="1">
    <location>
        <begin position="387"/>
        <end position="408"/>
    </location>
</feature>
<dbReference type="Proteomes" id="UP001303473">
    <property type="component" value="Unassembled WGS sequence"/>
</dbReference>
<protein>
    <submittedName>
        <fullName evidence="4">Concanavalin A-like lectin/glucanase domain-containing protein</fullName>
    </submittedName>
</protein>
<evidence type="ECO:0000256" key="2">
    <source>
        <dbReference type="SAM" id="SignalP"/>
    </source>
</evidence>
<evidence type="ECO:0000259" key="3">
    <source>
        <dbReference type="PROSITE" id="PS51762"/>
    </source>
</evidence>
<accession>A0AAN6NCP7</accession>
<comment type="caution">
    <text evidence="4">The sequence shown here is derived from an EMBL/GenBank/DDBJ whole genome shotgun (WGS) entry which is preliminary data.</text>
</comment>
<feature type="chain" id="PRO_5042815128" evidence="2">
    <location>
        <begin position="34"/>
        <end position="409"/>
    </location>
</feature>
<sequence>MLETPRYIMSLPTSLSSLIILISVATAPLAVSGASLTDDAHCGCYLTNGTQAGFFSNHKFYDFRNLPQYAGVPGSVANPNDAANAGVSSQYFNDENWTSVWSIQNWNNSNGARSDASVLMVNSPSNVYIEANGDPNPTSQTWLTLRTQRLPGQSSNQSSGFQSAAEIESVSSGFQFLSMRMLARTVGGSGAITAMFTYRGSDTLANVQEADLEIRTHDPHNLIHYTNQPSYTTDGQTIDQATENATLPDGLSWANWAVHRLDWTPTSSTWYVDGFMVANISFQTPRDPSKVILNAWSDGGQWTGNMSVGDAAYMQIQWFEIVYNSTDAKSKRDDNGPYGRLPLTMTRRDASTGQCRAVCSIDETSDQGQPVMLWASGAQPRNVAGGWAVWVPSVLTGLVLFAMSAGLLR</sequence>
<evidence type="ECO:0000313" key="5">
    <source>
        <dbReference type="Proteomes" id="UP001303473"/>
    </source>
</evidence>
<reference evidence="5" key="1">
    <citation type="journal article" date="2023" name="Mol. Phylogenet. Evol.">
        <title>Genome-scale phylogeny and comparative genomics of the fungal order Sordariales.</title>
        <authorList>
            <person name="Hensen N."/>
            <person name="Bonometti L."/>
            <person name="Westerberg I."/>
            <person name="Brannstrom I.O."/>
            <person name="Guillou S."/>
            <person name="Cros-Aarteil S."/>
            <person name="Calhoun S."/>
            <person name="Haridas S."/>
            <person name="Kuo A."/>
            <person name="Mondo S."/>
            <person name="Pangilinan J."/>
            <person name="Riley R."/>
            <person name="LaButti K."/>
            <person name="Andreopoulos B."/>
            <person name="Lipzen A."/>
            <person name="Chen C."/>
            <person name="Yan M."/>
            <person name="Daum C."/>
            <person name="Ng V."/>
            <person name="Clum A."/>
            <person name="Steindorff A."/>
            <person name="Ohm R.A."/>
            <person name="Martin F."/>
            <person name="Silar P."/>
            <person name="Natvig D.O."/>
            <person name="Lalanne C."/>
            <person name="Gautier V."/>
            <person name="Ament-Velasquez S.L."/>
            <person name="Kruys A."/>
            <person name="Hutchinson M.I."/>
            <person name="Powell A.J."/>
            <person name="Barry K."/>
            <person name="Miller A.N."/>
            <person name="Grigoriev I.V."/>
            <person name="Debuchy R."/>
            <person name="Gladieux P."/>
            <person name="Hiltunen Thoren M."/>
            <person name="Johannesson H."/>
        </authorList>
    </citation>
    <scope>NUCLEOTIDE SEQUENCE [LARGE SCALE GENOMIC DNA]</scope>
    <source>
        <strain evidence="5">CBS 340.73</strain>
    </source>
</reference>
<keyword evidence="5" id="KW-1185">Reference proteome</keyword>
<keyword evidence="2" id="KW-0732">Signal</keyword>
<feature type="domain" description="GH16" evidence="3">
    <location>
        <begin position="61"/>
        <end position="327"/>
    </location>
</feature>
<dbReference type="GO" id="GO:0004553">
    <property type="term" value="F:hydrolase activity, hydrolyzing O-glycosyl compounds"/>
    <property type="evidence" value="ECO:0007669"/>
    <property type="project" value="InterPro"/>
</dbReference>
<dbReference type="GO" id="GO:0005975">
    <property type="term" value="P:carbohydrate metabolic process"/>
    <property type="evidence" value="ECO:0007669"/>
    <property type="project" value="InterPro"/>
</dbReference>
<keyword evidence="1" id="KW-0472">Membrane</keyword>
<gene>
    <name evidence="4" type="ORF">QBC46DRAFT_54151</name>
</gene>